<name>A0AAP0PF69_9MAGN</name>
<proteinExistence type="predicted"/>
<evidence type="ECO:0000313" key="1">
    <source>
        <dbReference type="EMBL" id="KAK9138430.1"/>
    </source>
</evidence>
<comment type="caution">
    <text evidence="1">The sequence shown here is derived from an EMBL/GenBank/DDBJ whole genome shotgun (WGS) entry which is preliminary data.</text>
</comment>
<reference evidence="1 2" key="1">
    <citation type="submission" date="2024-01" db="EMBL/GenBank/DDBJ databases">
        <title>Genome assemblies of Stephania.</title>
        <authorList>
            <person name="Yang L."/>
        </authorList>
    </citation>
    <scope>NUCLEOTIDE SEQUENCE [LARGE SCALE GENOMIC DNA]</scope>
    <source>
        <strain evidence="1">QJT</strain>
        <tissue evidence="1">Leaf</tissue>
    </source>
</reference>
<gene>
    <name evidence="1" type="ORF">Sjap_009024</name>
</gene>
<dbReference type="Proteomes" id="UP001417504">
    <property type="component" value="Unassembled WGS sequence"/>
</dbReference>
<organism evidence="1 2">
    <name type="scientific">Stephania japonica</name>
    <dbReference type="NCBI Taxonomy" id="461633"/>
    <lineage>
        <taxon>Eukaryota</taxon>
        <taxon>Viridiplantae</taxon>
        <taxon>Streptophyta</taxon>
        <taxon>Embryophyta</taxon>
        <taxon>Tracheophyta</taxon>
        <taxon>Spermatophyta</taxon>
        <taxon>Magnoliopsida</taxon>
        <taxon>Ranunculales</taxon>
        <taxon>Menispermaceae</taxon>
        <taxon>Menispermoideae</taxon>
        <taxon>Cissampelideae</taxon>
        <taxon>Stephania</taxon>
    </lineage>
</organism>
<protein>
    <submittedName>
        <fullName evidence="1">Uncharacterized protein</fullName>
    </submittedName>
</protein>
<dbReference type="AlphaFoldDB" id="A0AAP0PF69"/>
<sequence>MYKLSSSVRFPSHSSKAFKLSNSCSVGSFLIPLISTRRKEGNDNPPPFPSLPPPIFLSLEPLRYSLKFPEITKH</sequence>
<dbReference type="EMBL" id="JBBNAE010000003">
    <property type="protein sequence ID" value="KAK9138430.1"/>
    <property type="molecule type" value="Genomic_DNA"/>
</dbReference>
<accession>A0AAP0PF69</accession>
<keyword evidence="2" id="KW-1185">Reference proteome</keyword>
<evidence type="ECO:0000313" key="2">
    <source>
        <dbReference type="Proteomes" id="UP001417504"/>
    </source>
</evidence>